<dbReference type="AlphaFoldDB" id="A0A5B7IFM8"/>
<sequence length="60" mass="6987">MTSKHPSMSSQESDSKKLRRTMTIEKEVEVLDRYAKEEKTSVIDCPCNRTEGEHITYHQS</sequence>
<feature type="compositionally biased region" description="Polar residues" evidence="1">
    <location>
        <begin position="1"/>
        <end position="12"/>
    </location>
</feature>
<protein>
    <submittedName>
        <fullName evidence="2">Uncharacterized protein</fullName>
    </submittedName>
</protein>
<comment type="caution">
    <text evidence="2">The sequence shown here is derived from an EMBL/GenBank/DDBJ whole genome shotgun (WGS) entry which is preliminary data.</text>
</comment>
<proteinExistence type="predicted"/>
<keyword evidence="3" id="KW-1185">Reference proteome</keyword>
<gene>
    <name evidence="2" type="ORF">E2C01_078919</name>
</gene>
<reference evidence="2 3" key="1">
    <citation type="submission" date="2019-05" db="EMBL/GenBank/DDBJ databases">
        <title>Another draft genome of Portunus trituberculatus and its Hox gene families provides insights of decapod evolution.</title>
        <authorList>
            <person name="Jeong J.-H."/>
            <person name="Song I."/>
            <person name="Kim S."/>
            <person name="Choi T."/>
            <person name="Kim D."/>
            <person name="Ryu S."/>
            <person name="Kim W."/>
        </authorList>
    </citation>
    <scope>NUCLEOTIDE SEQUENCE [LARGE SCALE GENOMIC DNA]</scope>
    <source>
        <tissue evidence="2">Muscle</tissue>
    </source>
</reference>
<name>A0A5B7IFM8_PORTR</name>
<dbReference type="Proteomes" id="UP000324222">
    <property type="component" value="Unassembled WGS sequence"/>
</dbReference>
<dbReference type="EMBL" id="VSRR010064715">
    <property type="protein sequence ID" value="MPC84191.1"/>
    <property type="molecule type" value="Genomic_DNA"/>
</dbReference>
<evidence type="ECO:0000256" key="1">
    <source>
        <dbReference type="SAM" id="MobiDB-lite"/>
    </source>
</evidence>
<accession>A0A5B7IFM8</accession>
<feature type="region of interest" description="Disordered" evidence="1">
    <location>
        <begin position="1"/>
        <end position="21"/>
    </location>
</feature>
<evidence type="ECO:0000313" key="2">
    <source>
        <dbReference type="EMBL" id="MPC84191.1"/>
    </source>
</evidence>
<organism evidence="2 3">
    <name type="scientific">Portunus trituberculatus</name>
    <name type="common">Swimming crab</name>
    <name type="synonym">Neptunus trituberculatus</name>
    <dbReference type="NCBI Taxonomy" id="210409"/>
    <lineage>
        <taxon>Eukaryota</taxon>
        <taxon>Metazoa</taxon>
        <taxon>Ecdysozoa</taxon>
        <taxon>Arthropoda</taxon>
        <taxon>Crustacea</taxon>
        <taxon>Multicrustacea</taxon>
        <taxon>Malacostraca</taxon>
        <taxon>Eumalacostraca</taxon>
        <taxon>Eucarida</taxon>
        <taxon>Decapoda</taxon>
        <taxon>Pleocyemata</taxon>
        <taxon>Brachyura</taxon>
        <taxon>Eubrachyura</taxon>
        <taxon>Portunoidea</taxon>
        <taxon>Portunidae</taxon>
        <taxon>Portuninae</taxon>
        <taxon>Portunus</taxon>
    </lineage>
</organism>
<evidence type="ECO:0000313" key="3">
    <source>
        <dbReference type="Proteomes" id="UP000324222"/>
    </source>
</evidence>